<dbReference type="GO" id="GO:0003677">
    <property type="term" value="F:DNA binding"/>
    <property type="evidence" value="ECO:0007669"/>
    <property type="project" value="InterPro"/>
</dbReference>
<dbReference type="Pfam" id="PF00239">
    <property type="entry name" value="Resolvase"/>
    <property type="match status" value="1"/>
</dbReference>
<proteinExistence type="predicted"/>
<dbReference type="SUPFAM" id="SSF53041">
    <property type="entry name" value="Resolvase-like"/>
    <property type="match status" value="1"/>
</dbReference>
<sequence>MEKCTYTRKYKNEDEKGGTPYGYARSSNEDGIKRQIEWLKDKGVKEVYIDKNAKVELNKLLNILKEGDTLITRGIDRITRDIKGLEEIIEFAKNKRVKFVLGDKIIDGINGVDPSIERMSAVLNTFKECEDKIVGIEE</sequence>
<evidence type="ECO:0000259" key="1">
    <source>
        <dbReference type="SMART" id="SM00857"/>
    </source>
</evidence>
<name>A0A2H4J078_9CAUD</name>
<dbReference type="InterPro" id="IPR006119">
    <property type="entry name" value="Resolv_N"/>
</dbReference>
<feature type="domain" description="Resolvase/invertase-type recombinase catalytic" evidence="1">
    <location>
        <begin position="20"/>
        <end position="137"/>
    </location>
</feature>
<reference evidence="2" key="1">
    <citation type="submission" date="2017-06" db="EMBL/GenBank/DDBJ databases">
        <title>Novel phages from South African skin metaviromes.</title>
        <authorList>
            <person name="van Zyl L.J."/>
            <person name="Abrahams Y."/>
            <person name="Stander E.A."/>
            <person name="Kirby B.M."/>
            <person name="Clavaud C."/>
            <person name="Farcet C."/>
            <person name="Breton L."/>
            <person name="Trindade M.I."/>
        </authorList>
    </citation>
    <scope>NUCLEOTIDE SEQUENCE</scope>
</reference>
<organism evidence="2">
    <name type="scientific">uncultured Caudovirales phage</name>
    <dbReference type="NCBI Taxonomy" id="2100421"/>
    <lineage>
        <taxon>Viruses</taxon>
        <taxon>Duplodnaviria</taxon>
        <taxon>Heunggongvirae</taxon>
        <taxon>Uroviricota</taxon>
        <taxon>Caudoviricetes</taxon>
        <taxon>Peduoviridae</taxon>
        <taxon>Maltschvirus</taxon>
        <taxon>Maltschvirus maltsch</taxon>
    </lineage>
</organism>
<dbReference type="SMART" id="SM00857">
    <property type="entry name" value="Resolvase"/>
    <property type="match status" value="1"/>
</dbReference>
<evidence type="ECO:0000313" key="2">
    <source>
        <dbReference type="EMBL" id="ASN68315.1"/>
    </source>
</evidence>
<gene>
    <name evidence="2" type="ORF">10S11_53</name>
</gene>
<dbReference type="Gene3D" id="3.40.50.1390">
    <property type="entry name" value="Resolvase, N-terminal catalytic domain"/>
    <property type="match status" value="1"/>
</dbReference>
<protein>
    <recommendedName>
        <fullName evidence="1">Resolvase/invertase-type recombinase catalytic domain-containing protein</fullName>
    </recommendedName>
</protein>
<dbReference type="EMBL" id="MF417875">
    <property type="protein sequence ID" value="ASN68315.1"/>
    <property type="molecule type" value="Genomic_DNA"/>
</dbReference>
<dbReference type="InterPro" id="IPR036162">
    <property type="entry name" value="Resolvase-like_N_sf"/>
</dbReference>
<dbReference type="GO" id="GO:0000150">
    <property type="term" value="F:DNA strand exchange activity"/>
    <property type="evidence" value="ECO:0007669"/>
    <property type="project" value="InterPro"/>
</dbReference>
<accession>A0A2H4J078</accession>